<protein>
    <submittedName>
        <fullName evidence="1">Uncharacterized protein</fullName>
    </submittedName>
</protein>
<reference evidence="1" key="1">
    <citation type="journal article" date="2019" name="bioRxiv">
        <title>The Genome of the Zebra Mussel, Dreissena polymorpha: A Resource for Invasive Species Research.</title>
        <authorList>
            <person name="McCartney M.A."/>
            <person name="Auch B."/>
            <person name="Kono T."/>
            <person name="Mallez S."/>
            <person name="Zhang Y."/>
            <person name="Obille A."/>
            <person name="Becker A."/>
            <person name="Abrahante J.E."/>
            <person name="Garbe J."/>
            <person name="Badalamenti J.P."/>
            <person name="Herman A."/>
            <person name="Mangelson H."/>
            <person name="Liachko I."/>
            <person name="Sullivan S."/>
            <person name="Sone E.D."/>
            <person name="Koren S."/>
            <person name="Silverstein K.A.T."/>
            <person name="Beckman K.B."/>
            <person name="Gohl D.M."/>
        </authorList>
    </citation>
    <scope>NUCLEOTIDE SEQUENCE</scope>
    <source>
        <strain evidence="1">Duluth1</strain>
        <tissue evidence="1">Whole animal</tissue>
    </source>
</reference>
<evidence type="ECO:0000313" key="1">
    <source>
        <dbReference type="EMBL" id="KAH3721892.1"/>
    </source>
</evidence>
<reference evidence="1" key="2">
    <citation type="submission" date="2020-11" db="EMBL/GenBank/DDBJ databases">
        <authorList>
            <person name="McCartney M.A."/>
            <person name="Auch B."/>
            <person name="Kono T."/>
            <person name="Mallez S."/>
            <person name="Becker A."/>
            <person name="Gohl D.M."/>
            <person name="Silverstein K.A.T."/>
            <person name="Koren S."/>
            <person name="Bechman K.B."/>
            <person name="Herman A."/>
            <person name="Abrahante J.E."/>
            <person name="Garbe J."/>
        </authorList>
    </citation>
    <scope>NUCLEOTIDE SEQUENCE</scope>
    <source>
        <strain evidence="1">Duluth1</strain>
        <tissue evidence="1">Whole animal</tissue>
    </source>
</reference>
<evidence type="ECO:0000313" key="2">
    <source>
        <dbReference type="Proteomes" id="UP000828390"/>
    </source>
</evidence>
<keyword evidence="2" id="KW-1185">Reference proteome</keyword>
<dbReference type="Proteomes" id="UP000828390">
    <property type="component" value="Unassembled WGS sequence"/>
</dbReference>
<dbReference type="EMBL" id="JAIWYP010000013">
    <property type="protein sequence ID" value="KAH3721892.1"/>
    <property type="molecule type" value="Genomic_DNA"/>
</dbReference>
<comment type="caution">
    <text evidence="1">The sequence shown here is derived from an EMBL/GenBank/DDBJ whole genome shotgun (WGS) entry which is preliminary data.</text>
</comment>
<proteinExistence type="predicted"/>
<organism evidence="1 2">
    <name type="scientific">Dreissena polymorpha</name>
    <name type="common">Zebra mussel</name>
    <name type="synonym">Mytilus polymorpha</name>
    <dbReference type="NCBI Taxonomy" id="45954"/>
    <lineage>
        <taxon>Eukaryota</taxon>
        <taxon>Metazoa</taxon>
        <taxon>Spiralia</taxon>
        <taxon>Lophotrochozoa</taxon>
        <taxon>Mollusca</taxon>
        <taxon>Bivalvia</taxon>
        <taxon>Autobranchia</taxon>
        <taxon>Heteroconchia</taxon>
        <taxon>Euheterodonta</taxon>
        <taxon>Imparidentia</taxon>
        <taxon>Neoheterodontei</taxon>
        <taxon>Myida</taxon>
        <taxon>Dreissenoidea</taxon>
        <taxon>Dreissenidae</taxon>
        <taxon>Dreissena</taxon>
    </lineage>
</organism>
<sequence>MPCPFESVLVFIFCRSTGIKRSSRTERHKQSQCPFSACFPGLSTHCFPGPSSLQDQVKPLAAIQVPQVAKVLPIAAIQVPPPYAVKVPPYFEFQVLLSASLLFSNLKQL</sequence>
<dbReference type="AlphaFoldDB" id="A0A9D4HKH3"/>
<name>A0A9D4HKH3_DREPO</name>
<gene>
    <name evidence="1" type="ORF">DPMN_064841</name>
</gene>
<accession>A0A9D4HKH3</accession>